<evidence type="ECO:0000313" key="12">
    <source>
        <dbReference type="EMBL" id="SNC60548.1"/>
    </source>
</evidence>
<dbReference type="InterPro" id="IPR006260">
    <property type="entry name" value="TonB/TolA_C"/>
</dbReference>
<evidence type="ECO:0000256" key="7">
    <source>
        <dbReference type="ARBA" id="ARBA00022927"/>
    </source>
</evidence>
<dbReference type="PANTHER" id="PTHR33446">
    <property type="entry name" value="PROTEIN TONB-RELATED"/>
    <property type="match status" value="1"/>
</dbReference>
<dbReference type="GO" id="GO:0005886">
    <property type="term" value="C:plasma membrane"/>
    <property type="evidence" value="ECO:0007669"/>
    <property type="project" value="UniProtKB-SubCell"/>
</dbReference>
<comment type="similarity">
    <text evidence="2">Belongs to the TonB family.</text>
</comment>
<dbReference type="Proteomes" id="UP000197215">
    <property type="component" value="Unassembled WGS sequence"/>
</dbReference>
<protein>
    <submittedName>
        <fullName evidence="12">TonB family C-terminal domain-containing protein</fullName>
    </submittedName>
</protein>
<keyword evidence="6 10" id="KW-0812">Transmembrane</keyword>
<dbReference type="OrthoDB" id="9792439at2"/>
<organism evidence="12 13">
    <name type="scientific">Polynucleobacter victoriensis</name>
    <dbReference type="NCBI Taxonomy" id="2049319"/>
    <lineage>
        <taxon>Bacteria</taxon>
        <taxon>Pseudomonadati</taxon>
        <taxon>Pseudomonadota</taxon>
        <taxon>Betaproteobacteria</taxon>
        <taxon>Burkholderiales</taxon>
        <taxon>Burkholderiaceae</taxon>
        <taxon>Polynucleobacter</taxon>
    </lineage>
</organism>
<dbReference type="GO" id="GO:0055085">
    <property type="term" value="P:transmembrane transport"/>
    <property type="evidence" value="ECO:0007669"/>
    <property type="project" value="InterPro"/>
</dbReference>
<keyword evidence="5" id="KW-0997">Cell inner membrane</keyword>
<dbReference type="PROSITE" id="PS52015">
    <property type="entry name" value="TONB_CTD"/>
    <property type="match status" value="1"/>
</dbReference>
<proteinExistence type="inferred from homology"/>
<keyword evidence="13" id="KW-1185">Reference proteome</keyword>
<evidence type="ECO:0000256" key="8">
    <source>
        <dbReference type="ARBA" id="ARBA00022989"/>
    </source>
</evidence>
<evidence type="ECO:0000256" key="1">
    <source>
        <dbReference type="ARBA" id="ARBA00004383"/>
    </source>
</evidence>
<keyword evidence="4" id="KW-1003">Cell membrane</keyword>
<evidence type="ECO:0000313" key="13">
    <source>
        <dbReference type="Proteomes" id="UP000197215"/>
    </source>
</evidence>
<evidence type="ECO:0000256" key="9">
    <source>
        <dbReference type="ARBA" id="ARBA00023136"/>
    </source>
</evidence>
<evidence type="ECO:0000259" key="11">
    <source>
        <dbReference type="PROSITE" id="PS52015"/>
    </source>
</evidence>
<dbReference type="Gene3D" id="3.30.1150.10">
    <property type="match status" value="1"/>
</dbReference>
<keyword evidence="9 10" id="KW-0472">Membrane</keyword>
<feature type="domain" description="TonB C-terminal" evidence="11">
    <location>
        <begin position="101"/>
        <end position="192"/>
    </location>
</feature>
<dbReference type="RefSeq" id="WP_088812144.1">
    <property type="nucleotide sequence ID" value="NZ_FYEX01000001.1"/>
</dbReference>
<evidence type="ECO:0000256" key="5">
    <source>
        <dbReference type="ARBA" id="ARBA00022519"/>
    </source>
</evidence>
<feature type="transmembrane region" description="Helical" evidence="10">
    <location>
        <begin position="15"/>
        <end position="34"/>
    </location>
</feature>
<dbReference type="Pfam" id="PF03544">
    <property type="entry name" value="TonB_C"/>
    <property type="match status" value="1"/>
</dbReference>
<dbReference type="InterPro" id="IPR051045">
    <property type="entry name" value="TonB-dependent_transducer"/>
</dbReference>
<name>A0A212T3D3_9BURK</name>
<evidence type="ECO:0000256" key="3">
    <source>
        <dbReference type="ARBA" id="ARBA00022448"/>
    </source>
</evidence>
<reference evidence="12 13" key="1">
    <citation type="submission" date="2017-06" db="EMBL/GenBank/DDBJ databases">
        <authorList>
            <person name="Kim H.J."/>
            <person name="Triplett B.A."/>
        </authorList>
    </citation>
    <scope>NUCLEOTIDE SEQUENCE [LARGE SCALE GENOMIC DNA]</scope>
    <source>
        <strain evidence="12 13">MWH-VicM1</strain>
    </source>
</reference>
<dbReference type="EMBL" id="FYEX01000001">
    <property type="protein sequence ID" value="SNC60548.1"/>
    <property type="molecule type" value="Genomic_DNA"/>
</dbReference>
<evidence type="ECO:0000256" key="6">
    <source>
        <dbReference type="ARBA" id="ARBA00022692"/>
    </source>
</evidence>
<dbReference type="AlphaFoldDB" id="A0A212T3D3"/>
<evidence type="ECO:0000256" key="2">
    <source>
        <dbReference type="ARBA" id="ARBA00006555"/>
    </source>
</evidence>
<keyword evidence="7" id="KW-0653">Protein transport</keyword>
<accession>A0A212T3D3</accession>
<gene>
    <name evidence="12" type="ORF">SAMN06295916_0299</name>
</gene>
<dbReference type="InterPro" id="IPR037682">
    <property type="entry name" value="TonB_C"/>
</dbReference>
<evidence type="ECO:0000256" key="4">
    <source>
        <dbReference type="ARBA" id="ARBA00022475"/>
    </source>
</evidence>
<evidence type="ECO:0000256" key="10">
    <source>
        <dbReference type="SAM" id="Phobius"/>
    </source>
</evidence>
<sequence length="192" mass="21091">MDSVFDGSNFIKTGTWVLGAHVLAIAFLALGLYLKPNTEFIMMAEMIDRQSSALVQNFTKSNDTKEIKDKKEVLKLSDSAAEAASEKKPVDGNPGAAAVYMPNADASELNNPKPPYPAISRRLGEQGRVILKACVSNVGGIDSLSLIKSSGFDRLDRIALETVQRWKFIPARRSQQPVAMCYQLPIQFTLEK</sequence>
<dbReference type="NCBIfam" id="TIGR01352">
    <property type="entry name" value="tonB_Cterm"/>
    <property type="match status" value="1"/>
</dbReference>
<dbReference type="GO" id="GO:0015031">
    <property type="term" value="P:protein transport"/>
    <property type="evidence" value="ECO:0007669"/>
    <property type="project" value="UniProtKB-KW"/>
</dbReference>
<keyword evidence="3" id="KW-0813">Transport</keyword>
<keyword evidence="8 10" id="KW-1133">Transmembrane helix</keyword>
<dbReference type="SUPFAM" id="SSF74653">
    <property type="entry name" value="TolA/TonB C-terminal domain"/>
    <property type="match status" value="1"/>
</dbReference>
<comment type="subcellular location">
    <subcellularLocation>
        <location evidence="1">Cell inner membrane</location>
        <topology evidence="1">Single-pass membrane protein</topology>
        <orientation evidence="1">Periplasmic side</orientation>
    </subcellularLocation>
</comment>